<protein>
    <recommendedName>
        <fullName evidence="5">PPPDE domain-containing protein</fullName>
    </recommendedName>
</protein>
<proteinExistence type="inferred from homology"/>
<accession>A0A7M5WR95</accession>
<dbReference type="AlphaFoldDB" id="A0A7M5WR95"/>
<sequence>MARAPVVLNVYNMYWLNEYTSSIGLGVYHSGLEIYGREFAFGGHPFDFTGIFETAPQDVDELGEEFTFKETIALGYTDFSESDLNELIEIMGKEYTGSSYHLIERNCNHFTSELSKLLTGKTIPSWVNRLATICVRFPFLAACIPKEWLTPNGGIGLVDLTEWEEIDYPAEEERETSYLLPNASQSKSTSPALRLKKKTGQQQSSDQTDYGPHDDKDDDVISLTQMLSELDHRIPSRRSPSNDSLVSGLNVNLSDTAD</sequence>
<feature type="compositionally biased region" description="Polar residues" evidence="4">
    <location>
        <begin position="238"/>
        <end position="258"/>
    </location>
</feature>
<dbReference type="GO" id="GO:0101005">
    <property type="term" value="F:deubiquitinase activity"/>
    <property type="evidence" value="ECO:0007669"/>
    <property type="project" value="TreeGrafter"/>
</dbReference>
<dbReference type="Proteomes" id="UP000594262">
    <property type="component" value="Unplaced"/>
</dbReference>
<dbReference type="PROSITE" id="PS51858">
    <property type="entry name" value="PPPDE"/>
    <property type="match status" value="1"/>
</dbReference>
<name>A0A7M5WR95_9CNID</name>
<dbReference type="GO" id="GO:0016579">
    <property type="term" value="P:protein deubiquitination"/>
    <property type="evidence" value="ECO:0007669"/>
    <property type="project" value="TreeGrafter"/>
</dbReference>
<feature type="domain" description="PPPDE" evidence="5">
    <location>
        <begin position="4"/>
        <end position="148"/>
    </location>
</feature>
<evidence type="ECO:0000256" key="4">
    <source>
        <dbReference type="SAM" id="MobiDB-lite"/>
    </source>
</evidence>
<keyword evidence="2" id="KW-0645">Protease</keyword>
<dbReference type="GO" id="GO:0006508">
    <property type="term" value="P:proteolysis"/>
    <property type="evidence" value="ECO:0007669"/>
    <property type="project" value="UniProtKB-KW"/>
</dbReference>
<reference evidence="6" key="1">
    <citation type="submission" date="2021-01" db="UniProtKB">
        <authorList>
            <consortium name="EnsemblMetazoa"/>
        </authorList>
    </citation>
    <scope>IDENTIFICATION</scope>
</reference>
<evidence type="ECO:0000259" key="5">
    <source>
        <dbReference type="PROSITE" id="PS51858"/>
    </source>
</evidence>
<dbReference type="InterPro" id="IPR008580">
    <property type="entry name" value="PPPDE_dom"/>
</dbReference>
<dbReference type="PANTHER" id="PTHR12378">
    <property type="entry name" value="DESUMOYLATING ISOPEPTIDASE"/>
    <property type="match status" value="1"/>
</dbReference>
<evidence type="ECO:0000256" key="3">
    <source>
        <dbReference type="ARBA" id="ARBA00022801"/>
    </source>
</evidence>
<evidence type="ECO:0000256" key="2">
    <source>
        <dbReference type="ARBA" id="ARBA00022670"/>
    </source>
</evidence>
<keyword evidence="7" id="KW-1185">Reference proteome</keyword>
<dbReference type="RefSeq" id="XP_066934613.1">
    <property type="nucleotide sequence ID" value="XM_067078512.1"/>
</dbReference>
<dbReference type="InterPro" id="IPR042266">
    <property type="entry name" value="PPPDE_sf"/>
</dbReference>
<feature type="region of interest" description="Disordered" evidence="4">
    <location>
        <begin position="174"/>
        <end position="258"/>
    </location>
</feature>
<dbReference type="EnsemblMetazoa" id="CLYHEMT005087.1">
    <property type="protein sequence ID" value="CLYHEMP005087.1"/>
    <property type="gene ID" value="CLYHEMG005087"/>
</dbReference>
<dbReference type="Pfam" id="PF05903">
    <property type="entry name" value="Peptidase_C97"/>
    <property type="match status" value="1"/>
</dbReference>
<dbReference type="SMART" id="SM01179">
    <property type="entry name" value="DUF862"/>
    <property type="match status" value="1"/>
</dbReference>
<evidence type="ECO:0000256" key="1">
    <source>
        <dbReference type="ARBA" id="ARBA00008140"/>
    </source>
</evidence>
<dbReference type="GeneID" id="136822273"/>
<evidence type="ECO:0000313" key="6">
    <source>
        <dbReference type="EnsemblMetazoa" id="CLYHEMP005087.1"/>
    </source>
</evidence>
<dbReference type="Gene3D" id="3.90.1720.30">
    <property type="entry name" value="PPPDE domains"/>
    <property type="match status" value="1"/>
</dbReference>
<organism evidence="6 7">
    <name type="scientific">Clytia hemisphaerica</name>
    <dbReference type="NCBI Taxonomy" id="252671"/>
    <lineage>
        <taxon>Eukaryota</taxon>
        <taxon>Metazoa</taxon>
        <taxon>Cnidaria</taxon>
        <taxon>Hydrozoa</taxon>
        <taxon>Hydroidolina</taxon>
        <taxon>Leptothecata</taxon>
        <taxon>Obeliida</taxon>
        <taxon>Clytiidae</taxon>
        <taxon>Clytia</taxon>
    </lineage>
</organism>
<feature type="compositionally biased region" description="Polar residues" evidence="4">
    <location>
        <begin position="182"/>
        <end position="191"/>
    </location>
</feature>
<comment type="similarity">
    <text evidence="1">Belongs to the DeSI family.</text>
</comment>
<evidence type="ECO:0000313" key="7">
    <source>
        <dbReference type="Proteomes" id="UP000594262"/>
    </source>
</evidence>
<keyword evidence="3" id="KW-0378">Hydrolase</keyword>
<dbReference type="PANTHER" id="PTHR12378:SF80">
    <property type="entry name" value="IP06716P-RELATED"/>
    <property type="match status" value="1"/>
</dbReference>
<dbReference type="OrthoDB" id="412286at2759"/>